<feature type="active site" description="Proton donor/acceptor" evidence="2">
    <location>
        <position position="212"/>
    </location>
</feature>
<dbReference type="Proteomes" id="UP000078544">
    <property type="component" value="Unassembled WGS sequence"/>
</dbReference>
<dbReference type="GO" id="GO:0004341">
    <property type="term" value="F:gluconolactonase activity"/>
    <property type="evidence" value="ECO:0007669"/>
    <property type="project" value="TreeGrafter"/>
</dbReference>
<evidence type="ECO:0000256" key="2">
    <source>
        <dbReference type="PIRSR" id="PIRSR605511-1"/>
    </source>
</evidence>
<organism evidence="5 6">
    <name type="scientific">Moelleriella libera RCEF 2490</name>
    <dbReference type="NCBI Taxonomy" id="1081109"/>
    <lineage>
        <taxon>Eukaryota</taxon>
        <taxon>Fungi</taxon>
        <taxon>Dikarya</taxon>
        <taxon>Ascomycota</taxon>
        <taxon>Pezizomycotina</taxon>
        <taxon>Sordariomycetes</taxon>
        <taxon>Hypocreomycetidae</taxon>
        <taxon>Hypocreales</taxon>
        <taxon>Clavicipitaceae</taxon>
        <taxon>Moelleriella</taxon>
    </lineage>
</organism>
<feature type="domain" description="SMP-30/Gluconolactonase/LRE-like region" evidence="4">
    <location>
        <begin position="21"/>
        <end position="267"/>
    </location>
</feature>
<evidence type="ECO:0000313" key="5">
    <source>
        <dbReference type="EMBL" id="KZZ97587.1"/>
    </source>
</evidence>
<feature type="binding site" evidence="3">
    <location>
        <position position="163"/>
    </location>
    <ligand>
        <name>a divalent metal cation</name>
        <dbReference type="ChEBI" id="CHEBI:60240"/>
    </ligand>
</feature>
<dbReference type="PANTHER" id="PTHR10907">
    <property type="entry name" value="REGUCALCIN"/>
    <property type="match status" value="1"/>
</dbReference>
<feature type="binding site" evidence="3">
    <location>
        <position position="113"/>
    </location>
    <ligand>
        <name>substrate</name>
    </ligand>
</feature>
<comment type="cofactor">
    <cofactor evidence="3">
        <name>Zn(2+)</name>
        <dbReference type="ChEBI" id="CHEBI:29105"/>
    </cofactor>
    <text evidence="3">Binds 1 divalent metal cation per subunit.</text>
</comment>
<comment type="caution">
    <text evidence="5">The sequence shown here is derived from an EMBL/GenBank/DDBJ whole genome shotgun (WGS) entry which is preliminary data.</text>
</comment>
<dbReference type="Gene3D" id="2.120.10.30">
    <property type="entry name" value="TolB, C-terminal domain"/>
    <property type="match status" value="1"/>
</dbReference>
<reference evidence="5 6" key="1">
    <citation type="journal article" date="2016" name="Genome Biol. Evol.">
        <title>Divergent and convergent evolution of fungal pathogenicity.</title>
        <authorList>
            <person name="Shang Y."/>
            <person name="Xiao G."/>
            <person name="Zheng P."/>
            <person name="Cen K."/>
            <person name="Zhan S."/>
            <person name="Wang C."/>
        </authorList>
    </citation>
    <scope>NUCLEOTIDE SEQUENCE [LARGE SCALE GENOMIC DNA]</scope>
    <source>
        <strain evidence="5 6">RCEF 2490</strain>
    </source>
</reference>
<accession>A0A168DC24</accession>
<evidence type="ECO:0000259" key="4">
    <source>
        <dbReference type="Pfam" id="PF08450"/>
    </source>
</evidence>
<dbReference type="PRINTS" id="PR01790">
    <property type="entry name" value="SMP30FAMILY"/>
</dbReference>
<protein>
    <submittedName>
        <fullName evidence="5">SMP-30/Gluconolaconase/LRE-like region</fullName>
    </submittedName>
</protein>
<dbReference type="Pfam" id="PF08450">
    <property type="entry name" value="SGL"/>
    <property type="match status" value="1"/>
</dbReference>
<comment type="similarity">
    <text evidence="1">Belongs to the SMP-30/CGR1 family.</text>
</comment>
<proteinExistence type="inferred from homology"/>
<evidence type="ECO:0000313" key="6">
    <source>
        <dbReference type="Proteomes" id="UP000078544"/>
    </source>
</evidence>
<keyword evidence="3" id="KW-0862">Zinc</keyword>
<dbReference type="PANTHER" id="PTHR10907:SF47">
    <property type="entry name" value="REGUCALCIN"/>
    <property type="match status" value="1"/>
</dbReference>
<name>A0A168DC24_9HYPO</name>
<dbReference type="InterPro" id="IPR011042">
    <property type="entry name" value="6-blade_b-propeller_TolB-like"/>
</dbReference>
<dbReference type="EMBL" id="AZGY01000006">
    <property type="protein sequence ID" value="KZZ97587.1"/>
    <property type="molecule type" value="Genomic_DNA"/>
</dbReference>
<sequence length="301" mass="33603">MATGKEHWNVTEPWLDLRCSLGEGPFFEAETNSLRFVDIKEKKIHSVSIIQGQSSLRTQQLDICPTVTANLDGVDPRERILVGVKYGLAILDRVTGRYEMLASFNDPHNERLRSNDGAADPRGDFWLGTMTDFGYGEFQPEGSLFRFRGDRKEEVVENLNIPNSVGWSPDKATMYYTHSKAHQIFTLDYDITSGAVSNQRLFYQHPTFGEPDGFRIDTEGNLWTAVFGEGRVLRISPGGDITGEISLPTRNISCVQFAGTELFITSAADDEGDDESKQLGGALFRVDVGMTGLELFEFKLP</sequence>
<keyword evidence="3" id="KW-0479">Metal-binding</keyword>
<dbReference type="SUPFAM" id="SSF63829">
    <property type="entry name" value="Calcium-dependent phosphotriesterase"/>
    <property type="match status" value="1"/>
</dbReference>
<gene>
    <name evidence="5" type="ORF">AAL_03551</name>
</gene>
<evidence type="ECO:0000256" key="1">
    <source>
        <dbReference type="ARBA" id="ARBA00008853"/>
    </source>
</evidence>
<dbReference type="OrthoDB" id="423498at2759"/>
<dbReference type="InterPro" id="IPR005511">
    <property type="entry name" value="SMP-30"/>
</dbReference>
<dbReference type="STRING" id="1081109.A0A168DC24"/>
<feature type="binding site" evidence="3">
    <location>
        <position position="23"/>
    </location>
    <ligand>
        <name>a divalent metal cation</name>
        <dbReference type="ChEBI" id="CHEBI:60240"/>
    </ligand>
</feature>
<feature type="binding site" evidence="3">
    <location>
        <position position="115"/>
    </location>
    <ligand>
        <name>substrate</name>
    </ligand>
</feature>
<dbReference type="GO" id="GO:0005509">
    <property type="term" value="F:calcium ion binding"/>
    <property type="evidence" value="ECO:0007669"/>
    <property type="project" value="TreeGrafter"/>
</dbReference>
<dbReference type="InterPro" id="IPR013658">
    <property type="entry name" value="SGL"/>
</dbReference>
<keyword evidence="6" id="KW-1185">Reference proteome</keyword>
<dbReference type="AlphaFoldDB" id="A0A168DC24"/>
<feature type="binding site" evidence="3">
    <location>
        <position position="212"/>
    </location>
    <ligand>
        <name>a divalent metal cation</name>
        <dbReference type="ChEBI" id="CHEBI:60240"/>
    </ligand>
</feature>
<evidence type="ECO:0000256" key="3">
    <source>
        <dbReference type="PIRSR" id="PIRSR605511-2"/>
    </source>
</evidence>